<feature type="transmembrane region" description="Helical" evidence="1">
    <location>
        <begin position="12"/>
        <end position="34"/>
    </location>
</feature>
<dbReference type="AlphaFoldDB" id="A0A6S7BKU0"/>
<keyword evidence="4" id="KW-1185">Reference proteome</keyword>
<evidence type="ECO:0000256" key="1">
    <source>
        <dbReference type="SAM" id="Phobius"/>
    </source>
</evidence>
<evidence type="ECO:0000313" key="3">
    <source>
        <dbReference type="EMBL" id="CAB3803990.1"/>
    </source>
</evidence>
<protein>
    <recommendedName>
        <fullName evidence="2">TadE-like domain-containing protein</fullName>
    </recommendedName>
</protein>
<feature type="domain" description="TadE-like" evidence="2">
    <location>
        <begin position="13"/>
        <end position="55"/>
    </location>
</feature>
<accession>A0A6S7BKU0</accession>
<proteinExistence type="predicted"/>
<dbReference type="RefSeq" id="WP_175152908.1">
    <property type="nucleotide sequence ID" value="NZ_CADIKK010000037.1"/>
</dbReference>
<sequence>MRHRQRLAANERGIAALEFVLMLPFMLMVMFGIIDVSLLLCDKAVITNAAGEAARQGVVLSVPRASVGQIQSVALSYMQNGLVTGGTATTPTVSVPSGQCPLSGSNNQLQVNITYTYQGLVLGSTLSALTGPVTITAVAVKYCE</sequence>
<gene>
    <name evidence="3" type="ORF">LMG28614_05928</name>
</gene>
<dbReference type="EMBL" id="CADIKK010000037">
    <property type="protein sequence ID" value="CAB3803990.1"/>
    <property type="molecule type" value="Genomic_DNA"/>
</dbReference>
<keyword evidence="1" id="KW-0812">Transmembrane</keyword>
<keyword evidence="1" id="KW-0472">Membrane</keyword>
<evidence type="ECO:0000259" key="2">
    <source>
        <dbReference type="Pfam" id="PF07811"/>
    </source>
</evidence>
<evidence type="ECO:0000313" key="4">
    <source>
        <dbReference type="Proteomes" id="UP000494365"/>
    </source>
</evidence>
<dbReference type="Pfam" id="PF07811">
    <property type="entry name" value="TadE"/>
    <property type="match status" value="1"/>
</dbReference>
<reference evidence="3 4" key="1">
    <citation type="submission" date="2020-04" db="EMBL/GenBank/DDBJ databases">
        <authorList>
            <person name="De Canck E."/>
        </authorList>
    </citation>
    <scope>NUCLEOTIDE SEQUENCE [LARGE SCALE GENOMIC DNA]</scope>
    <source>
        <strain evidence="3 4">LMG 28614</strain>
    </source>
</reference>
<dbReference type="Proteomes" id="UP000494365">
    <property type="component" value="Unassembled WGS sequence"/>
</dbReference>
<dbReference type="InterPro" id="IPR012495">
    <property type="entry name" value="TadE-like_dom"/>
</dbReference>
<keyword evidence="1" id="KW-1133">Transmembrane helix</keyword>
<name>A0A6S7BKU0_9BURK</name>
<organism evidence="3 4">
    <name type="scientific">Paraburkholderia ultramafica</name>
    <dbReference type="NCBI Taxonomy" id="1544867"/>
    <lineage>
        <taxon>Bacteria</taxon>
        <taxon>Pseudomonadati</taxon>
        <taxon>Pseudomonadota</taxon>
        <taxon>Betaproteobacteria</taxon>
        <taxon>Burkholderiales</taxon>
        <taxon>Burkholderiaceae</taxon>
        <taxon>Paraburkholderia</taxon>
    </lineage>
</organism>